<accession>A0A9P5YSW5</accession>
<dbReference type="EMBL" id="MU155375">
    <property type="protein sequence ID" value="KAF9474508.1"/>
    <property type="molecule type" value="Genomic_DNA"/>
</dbReference>
<dbReference type="Pfam" id="PF20153">
    <property type="entry name" value="DUF6535"/>
    <property type="match status" value="1"/>
</dbReference>
<evidence type="ECO:0000313" key="3">
    <source>
        <dbReference type="EMBL" id="KAF9474508.1"/>
    </source>
</evidence>
<evidence type="ECO:0000313" key="4">
    <source>
        <dbReference type="Proteomes" id="UP000807469"/>
    </source>
</evidence>
<keyword evidence="4" id="KW-1185">Reference proteome</keyword>
<dbReference type="Proteomes" id="UP000807469">
    <property type="component" value="Unassembled WGS sequence"/>
</dbReference>
<feature type="transmembrane region" description="Helical" evidence="1">
    <location>
        <begin position="12"/>
        <end position="31"/>
    </location>
</feature>
<dbReference type="InterPro" id="IPR045338">
    <property type="entry name" value="DUF6535"/>
</dbReference>
<name>A0A9P5YSW5_9AGAR</name>
<feature type="non-terminal residue" evidence="3">
    <location>
        <position position="148"/>
    </location>
</feature>
<dbReference type="OrthoDB" id="3219854at2759"/>
<feature type="non-terminal residue" evidence="3">
    <location>
        <position position="1"/>
    </location>
</feature>
<sequence>DRVRCDSWKEEIESLLIFAGLFSSIVTTFVINSYQTQQSSPNDVIIGLLFHIAIGLNNSSPFPPSVNPAAILAPFSQKPSSTKINVLWFLSLILSLTTALIGTVVLQWIREHQYYPNCSSKEKSAMLRMRSEALDAWHVPHIFSALPL</sequence>
<keyword evidence="1" id="KW-0812">Transmembrane</keyword>
<protein>
    <recommendedName>
        <fullName evidence="2">DUF6535 domain-containing protein</fullName>
    </recommendedName>
</protein>
<feature type="domain" description="DUF6535" evidence="2">
    <location>
        <begin position="1"/>
        <end position="148"/>
    </location>
</feature>
<reference evidence="3" key="1">
    <citation type="submission" date="2020-11" db="EMBL/GenBank/DDBJ databases">
        <authorList>
            <consortium name="DOE Joint Genome Institute"/>
            <person name="Ahrendt S."/>
            <person name="Riley R."/>
            <person name="Andreopoulos W."/>
            <person name="Labutti K."/>
            <person name="Pangilinan J."/>
            <person name="Ruiz-Duenas F.J."/>
            <person name="Barrasa J.M."/>
            <person name="Sanchez-Garcia M."/>
            <person name="Camarero S."/>
            <person name="Miyauchi S."/>
            <person name="Serrano A."/>
            <person name="Linde D."/>
            <person name="Babiker R."/>
            <person name="Drula E."/>
            <person name="Ayuso-Fernandez I."/>
            <person name="Pacheco R."/>
            <person name="Padilla G."/>
            <person name="Ferreira P."/>
            <person name="Barriuso J."/>
            <person name="Kellner H."/>
            <person name="Castanera R."/>
            <person name="Alfaro M."/>
            <person name="Ramirez L."/>
            <person name="Pisabarro A.G."/>
            <person name="Kuo A."/>
            <person name="Tritt A."/>
            <person name="Lipzen A."/>
            <person name="He G."/>
            <person name="Yan M."/>
            <person name="Ng V."/>
            <person name="Cullen D."/>
            <person name="Martin F."/>
            <person name="Rosso M.-N."/>
            <person name="Henrissat B."/>
            <person name="Hibbett D."/>
            <person name="Martinez A.T."/>
            <person name="Grigoriev I.V."/>
        </authorList>
    </citation>
    <scope>NUCLEOTIDE SEQUENCE</scope>
    <source>
        <strain evidence="3">CIRM-BRFM 674</strain>
    </source>
</reference>
<evidence type="ECO:0000256" key="1">
    <source>
        <dbReference type="SAM" id="Phobius"/>
    </source>
</evidence>
<organism evidence="3 4">
    <name type="scientific">Pholiota conissans</name>
    <dbReference type="NCBI Taxonomy" id="109636"/>
    <lineage>
        <taxon>Eukaryota</taxon>
        <taxon>Fungi</taxon>
        <taxon>Dikarya</taxon>
        <taxon>Basidiomycota</taxon>
        <taxon>Agaricomycotina</taxon>
        <taxon>Agaricomycetes</taxon>
        <taxon>Agaricomycetidae</taxon>
        <taxon>Agaricales</taxon>
        <taxon>Agaricineae</taxon>
        <taxon>Strophariaceae</taxon>
        <taxon>Pholiota</taxon>
    </lineage>
</organism>
<proteinExistence type="predicted"/>
<keyword evidence="1" id="KW-0472">Membrane</keyword>
<comment type="caution">
    <text evidence="3">The sequence shown here is derived from an EMBL/GenBank/DDBJ whole genome shotgun (WGS) entry which is preliminary data.</text>
</comment>
<gene>
    <name evidence="3" type="ORF">BDN70DRAFT_770721</name>
</gene>
<keyword evidence="1" id="KW-1133">Transmembrane helix</keyword>
<dbReference type="AlphaFoldDB" id="A0A9P5YSW5"/>
<evidence type="ECO:0000259" key="2">
    <source>
        <dbReference type="Pfam" id="PF20153"/>
    </source>
</evidence>
<feature type="transmembrane region" description="Helical" evidence="1">
    <location>
        <begin position="86"/>
        <end position="109"/>
    </location>
</feature>